<dbReference type="Proteomes" id="UP001175228">
    <property type="component" value="Unassembled WGS sequence"/>
</dbReference>
<comment type="caution">
    <text evidence="3">The sequence shown here is derived from an EMBL/GenBank/DDBJ whole genome shotgun (WGS) entry which is preliminary data.</text>
</comment>
<keyword evidence="4" id="KW-1185">Reference proteome</keyword>
<evidence type="ECO:0000313" key="3">
    <source>
        <dbReference type="EMBL" id="KAK0482029.1"/>
    </source>
</evidence>
<feature type="transmembrane region" description="Helical" evidence="2">
    <location>
        <begin position="112"/>
        <end position="135"/>
    </location>
</feature>
<feature type="compositionally biased region" description="Polar residues" evidence="1">
    <location>
        <begin position="311"/>
        <end position="327"/>
    </location>
</feature>
<keyword evidence="2" id="KW-0812">Transmembrane</keyword>
<evidence type="ECO:0000313" key="4">
    <source>
        <dbReference type="Proteomes" id="UP001175228"/>
    </source>
</evidence>
<feature type="region of interest" description="Disordered" evidence="1">
    <location>
        <begin position="309"/>
        <end position="328"/>
    </location>
</feature>
<dbReference type="EMBL" id="JAUEPU010000069">
    <property type="protein sequence ID" value="KAK0482029.1"/>
    <property type="molecule type" value="Genomic_DNA"/>
</dbReference>
<keyword evidence="2" id="KW-0472">Membrane</keyword>
<accession>A0AA39PEB3</accession>
<feature type="transmembrane region" description="Helical" evidence="2">
    <location>
        <begin position="147"/>
        <end position="167"/>
    </location>
</feature>
<proteinExistence type="predicted"/>
<keyword evidence="2" id="KW-1133">Transmembrane helix</keyword>
<evidence type="ECO:0000256" key="1">
    <source>
        <dbReference type="SAM" id="MobiDB-lite"/>
    </source>
</evidence>
<feature type="transmembrane region" description="Helical" evidence="2">
    <location>
        <begin position="236"/>
        <end position="257"/>
    </location>
</feature>
<feature type="transmembrane region" description="Helical" evidence="2">
    <location>
        <begin position="193"/>
        <end position="215"/>
    </location>
</feature>
<dbReference type="AlphaFoldDB" id="A0AA39PEB3"/>
<feature type="transmembrane region" description="Helical" evidence="2">
    <location>
        <begin position="61"/>
        <end position="83"/>
    </location>
</feature>
<reference evidence="3" key="1">
    <citation type="submission" date="2023-06" db="EMBL/GenBank/DDBJ databases">
        <authorList>
            <consortium name="Lawrence Berkeley National Laboratory"/>
            <person name="Ahrendt S."/>
            <person name="Sahu N."/>
            <person name="Indic B."/>
            <person name="Wong-Bajracharya J."/>
            <person name="Merenyi Z."/>
            <person name="Ke H.-M."/>
            <person name="Monk M."/>
            <person name="Kocsube S."/>
            <person name="Drula E."/>
            <person name="Lipzen A."/>
            <person name="Balint B."/>
            <person name="Henrissat B."/>
            <person name="Andreopoulos B."/>
            <person name="Martin F.M."/>
            <person name="Harder C.B."/>
            <person name="Rigling D."/>
            <person name="Ford K.L."/>
            <person name="Foster G.D."/>
            <person name="Pangilinan J."/>
            <person name="Papanicolaou A."/>
            <person name="Barry K."/>
            <person name="LaButti K."/>
            <person name="Viragh M."/>
            <person name="Koriabine M."/>
            <person name="Yan M."/>
            <person name="Riley R."/>
            <person name="Champramary S."/>
            <person name="Plett K.L."/>
            <person name="Tsai I.J."/>
            <person name="Slot J."/>
            <person name="Sipos G."/>
            <person name="Plett J."/>
            <person name="Nagy L.G."/>
            <person name="Grigoriev I.V."/>
        </authorList>
    </citation>
    <scope>NUCLEOTIDE SEQUENCE</scope>
    <source>
        <strain evidence="3">HWK02</strain>
    </source>
</reference>
<gene>
    <name evidence="3" type="ORF">EDD18DRAFT_1468015</name>
</gene>
<organism evidence="3 4">
    <name type="scientific">Armillaria luteobubalina</name>
    <dbReference type="NCBI Taxonomy" id="153913"/>
    <lineage>
        <taxon>Eukaryota</taxon>
        <taxon>Fungi</taxon>
        <taxon>Dikarya</taxon>
        <taxon>Basidiomycota</taxon>
        <taxon>Agaricomycotina</taxon>
        <taxon>Agaricomycetes</taxon>
        <taxon>Agaricomycetidae</taxon>
        <taxon>Agaricales</taxon>
        <taxon>Marasmiineae</taxon>
        <taxon>Physalacriaceae</taxon>
        <taxon>Armillaria</taxon>
    </lineage>
</organism>
<protein>
    <submittedName>
        <fullName evidence="3">Uncharacterized protein</fullName>
    </submittedName>
</protein>
<sequence length="344" mass="37857">MMSQVLPDFSSEQVFATQLSDSWFNGVTIECLTHGMYTALLVAVLWRILSSNTAHGRQTKVLAGVSISMYIMATMHLAVRWFYARRAFITNGETEETRFFALVDSLIAGGPLWVPTISSIVASVNILTADCVIIWRCWIIWGKNWRIIVLPSLCTLCGTVFDIFFLIQELTPLTDAQGKPVTPWGSSSINWGIAYYSMTLSTTVICTTLIVYRLARASIAGRSLHFAPNPYHQVMEIMIESAALYVVALVVYIPFIATNSPYSNYPQVILTSITSTYRTFGEAIAPTLILFRAASRSSNIATPGYIIHPGSAQSPSKSETEGGVTSSNDEDAMLITMSKSVEVV</sequence>
<name>A0AA39PEB3_9AGAR</name>
<feature type="transmembrane region" description="Helical" evidence="2">
    <location>
        <begin position="27"/>
        <end position="49"/>
    </location>
</feature>
<evidence type="ECO:0000256" key="2">
    <source>
        <dbReference type="SAM" id="Phobius"/>
    </source>
</evidence>